<reference evidence="1" key="1">
    <citation type="submission" date="2022-07" db="EMBL/GenBank/DDBJ databases">
        <title>Phylogenomic reconstructions and comparative analyses of Kickxellomycotina fungi.</title>
        <authorList>
            <person name="Reynolds N.K."/>
            <person name="Stajich J.E."/>
            <person name="Barry K."/>
            <person name="Grigoriev I.V."/>
            <person name="Crous P."/>
            <person name="Smith M.E."/>
        </authorList>
    </citation>
    <scope>NUCLEOTIDE SEQUENCE</scope>
    <source>
        <strain evidence="1">NBRC 105413</strain>
    </source>
</reference>
<organism evidence="1 2">
    <name type="scientific">Coemansia asiatica</name>
    <dbReference type="NCBI Taxonomy" id="1052880"/>
    <lineage>
        <taxon>Eukaryota</taxon>
        <taxon>Fungi</taxon>
        <taxon>Fungi incertae sedis</taxon>
        <taxon>Zoopagomycota</taxon>
        <taxon>Kickxellomycotina</taxon>
        <taxon>Kickxellomycetes</taxon>
        <taxon>Kickxellales</taxon>
        <taxon>Kickxellaceae</taxon>
        <taxon>Coemansia</taxon>
    </lineage>
</organism>
<dbReference type="AlphaFoldDB" id="A0A9W7XNJ1"/>
<keyword evidence="2" id="KW-1185">Reference proteome</keyword>
<dbReference type="EMBL" id="JANBOH010000067">
    <property type="protein sequence ID" value="KAJ1646285.1"/>
    <property type="molecule type" value="Genomic_DNA"/>
</dbReference>
<name>A0A9W7XNJ1_9FUNG</name>
<evidence type="ECO:0000313" key="1">
    <source>
        <dbReference type="EMBL" id="KAJ1646285.1"/>
    </source>
</evidence>
<accession>A0A9W7XNJ1</accession>
<gene>
    <name evidence="1" type="ORF">LPJ64_002216</name>
</gene>
<proteinExistence type="predicted"/>
<dbReference type="Proteomes" id="UP001145021">
    <property type="component" value="Unassembled WGS sequence"/>
</dbReference>
<protein>
    <submittedName>
        <fullName evidence="1">Uncharacterized protein</fullName>
    </submittedName>
</protein>
<sequence>MGTSMQSQDQYIIQAALIQQLLLCSVNHMTSSDNNLQKIDVASTDQLLLNASHAFIKETLGLIAQWGDEMENHQQHKQHQKLDNKPIGKQMPYVLINQTGIDCHASVNLPEGAIACTEHIDMMPVLLCNDESLPWHFEDSHRAWLQSLLAYSCGYIYV</sequence>
<evidence type="ECO:0000313" key="2">
    <source>
        <dbReference type="Proteomes" id="UP001145021"/>
    </source>
</evidence>
<comment type="caution">
    <text evidence="1">The sequence shown here is derived from an EMBL/GenBank/DDBJ whole genome shotgun (WGS) entry which is preliminary data.</text>
</comment>